<evidence type="ECO:0000256" key="3">
    <source>
        <dbReference type="PROSITE-ProRule" id="PRU00169"/>
    </source>
</evidence>
<dbReference type="GO" id="GO:0000160">
    <property type="term" value="P:phosphorelay signal transduction system"/>
    <property type="evidence" value="ECO:0007669"/>
    <property type="project" value="InterPro"/>
</dbReference>
<feature type="modified residue" description="4-aspartylphosphate" evidence="3">
    <location>
        <position position="59"/>
    </location>
</feature>
<dbReference type="SMART" id="SM00421">
    <property type="entry name" value="HTH_LUXR"/>
    <property type="match status" value="1"/>
</dbReference>
<keyword evidence="1 3" id="KW-0597">Phosphoprotein</keyword>
<keyword evidence="7" id="KW-1185">Reference proteome</keyword>
<dbReference type="InterPro" id="IPR058245">
    <property type="entry name" value="NreC/VraR/RcsB-like_REC"/>
</dbReference>
<dbReference type="GO" id="GO:0003677">
    <property type="term" value="F:DNA binding"/>
    <property type="evidence" value="ECO:0007669"/>
    <property type="project" value="UniProtKB-KW"/>
</dbReference>
<dbReference type="GO" id="GO:0006355">
    <property type="term" value="P:regulation of DNA-templated transcription"/>
    <property type="evidence" value="ECO:0007669"/>
    <property type="project" value="InterPro"/>
</dbReference>
<name>A0A4R1L8I1_9BACT</name>
<dbReference type="PRINTS" id="PR00038">
    <property type="entry name" value="HTHLUXR"/>
</dbReference>
<dbReference type="SUPFAM" id="SSF52172">
    <property type="entry name" value="CheY-like"/>
    <property type="match status" value="1"/>
</dbReference>
<comment type="caution">
    <text evidence="6">The sequence shown here is derived from an EMBL/GenBank/DDBJ whole genome shotgun (WGS) entry which is preliminary data.</text>
</comment>
<sequence length="212" mass="23592">MKTVPPIRILIADDHLVFRLGIRSLLQAEPGIDVVGEAATGERAIELYRQLSPDVLLLDLRMPQGGGIHVVQQVKKFAPEAKILVLTSYEVEEEIYQILQAGARGYALKDIDRTQLVEALRRIHAGEKWIVPTIANRIAERAQRPPLTAREIEVLRLLVRGLTNREIAGVLQIADSTIKNHVNNIISKLDVSDRTEAVAYSLSRGIIAMDDL</sequence>
<protein>
    <submittedName>
        <fullName evidence="6">LuxR family two component transcriptional regulator</fullName>
    </submittedName>
</protein>
<dbReference type="PROSITE" id="PS00622">
    <property type="entry name" value="HTH_LUXR_1"/>
    <property type="match status" value="1"/>
</dbReference>
<dbReference type="Gene3D" id="3.40.50.2300">
    <property type="match status" value="1"/>
</dbReference>
<dbReference type="SUPFAM" id="SSF46894">
    <property type="entry name" value="C-terminal effector domain of the bipartite response regulators"/>
    <property type="match status" value="1"/>
</dbReference>
<dbReference type="SMART" id="SM00448">
    <property type="entry name" value="REC"/>
    <property type="match status" value="1"/>
</dbReference>
<dbReference type="CDD" id="cd06170">
    <property type="entry name" value="LuxR_C_like"/>
    <property type="match status" value="1"/>
</dbReference>
<keyword evidence="2" id="KW-0238">DNA-binding</keyword>
<evidence type="ECO:0000259" key="4">
    <source>
        <dbReference type="PROSITE" id="PS50043"/>
    </source>
</evidence>
<dbReference type="OrthoDB" id="2448676at2"/>
<gene>
    <name evidence="6" type="ORF">C7378_1190</name>
</gene>
<dbReference type="CDD" id="cd17535">
    <property type="entry name" value="REC_NarL-like"/>
    <property type="match status" value="1"/>
</dbReference>
<dbReference type="Proteomes" id="UP000295210">
    <property type="component" value="Unassembled WGS sequence"/>
</dbReference>
<dbReference type="PANTHER" id="PTHR43214:SF43">
    <property type="entry name" value="TWO-COMPONENT RESPONSE REGULATOR"/>
    <property type="match status" value="1"/>
</dbReference>
<organism evidence="6 7">
    <name type="scientific">Acidipila rosea</name>
    <dbReference type="NCBI Taxonomy" id="768535"/>
    <lineage>
        <taxon>Bacteria</taxon>
        <taxon>Pseudomonadati</taxon>
        <taxon>Acidobacteriota</taxon>
        <taxon>Terriglobia</taxon>
        <taxon>Terriglobales</taxon>
        <taxon>Acidobacteriaceae</taxon>
        <taxon>Acidipila</taxon>
    </lineage>
</organism>
<evidence type="ECO:0000313" key="6">
    <source>
        <dbReference type="EMBL" id="TCK73577.1"/>
    </source>
</evidence>
<dbReference type="InterPro" id="IPR000792">
    <property type="entry name" value="Tscrpt_reg_LuxR_C"/>
</dbReference>
<reference evidence="6 7" key="1">
    <citation type="submission" date="2019-03" db="EMBL/GenBank/DDBJ databases">
        <title>Genomic Encyclopedia of Type Strains, Phase IV (KMG-IV): sequencing the most valuable type-strain genomes for metagenomic binning, comparative biology and taxonomic classification.</title>
        <authorList>
            <person name="Goeker M."/>
        </authorList>
    </citation>
    <scope>NUCLEOTIDE SEQUENCE [LARGE SCALE GENOMIC DNA]</scope>
    <source>
        <strain evidence="6 7">DSM 103428</strain>
    </source>
</reference>
<dbReference type="InterPro" id="IPR016032">
    <property type="entry name" value="Sig_transdc_resp-reg_C-effctor"/>
</dbReference>
<accession>A0A4R1L8I1</accession>
<dbReference type="PANTHER" id="PTHR43214">
    <property type="entry name" value="TWO-COMPONENT RESPONSE REGULATOR"/>
    <property type="match status" value="1"/>
</dbReference>
<dbReference type="InterPro" id="IPR011006">
    <property type="entry name" value="CheY-like_superfamily"/>
</dbReference>
<dbReference type="InterPro" id="IPR001789">
    <property type="entry name" value="Sig_transdc_resp-reg_receiver"/>
</dbReference>
<dbReference type="InterPro" id="IPR039420">
    <property type="entry name" value="WalR-like"/>
</dbReference>
<proteinExistence type="predicted"/>
<feature type="domain" description="Response regulatory" evidence="5">
    <location>
        <begin position="8"/>
        <end position="124"/>
    </location>
</feature>
<feature type="domain" description="HTH luxR-type" evidence="4">
    <location>
        <begin position="140"/>
        <end position="205"/>
    </location>
</feature>
<evidence type="ECO:0000256" key="2">
    <source>
        <dbReference type="ARBA" id="ARBA00023125"/>
    </source>
</evidence>
<evidence type="ECO:0000313" key="7">
    <source>
        <dbReference type="Proteomes" id="UP000295210"/>
    </source>
</evidence>
<dbReference type="RefSeq" id="WP_131993306.1">
    <property type="nucleotide sequence ID" value="NZ_SMGK01000002.1"/>
</dbReference>
<dbReference type="PROSITE" id="PS50110">
    <property type="entry name" value="RESPONSE_REGULATORY"/>
    <property type="match status" value="1"/>
</dbReference>
<dbReference type="AlphaFoldDB" id="A0A4R1L8I1"/>
<dbReference type="Pfam" id="PF00072">
    <property type="entry name" value="Response_reg"/>
    <property type="match status" value="1"/>
</dbReference>
<evidence type="ECO:0000256" key="1">
    <source>
        <dbReference type="ARBA" id="ARBA00022553"/>
    </source>
</evidence>
<dbReference type="Pfam" id="PF00196">
    <property type="entry name" value="GerE"/>
    <property type="match status" value="1"/>
</dbReference>
<dbReference type="PROSITE" id="PS50043">
    <property type="entry name" value="HTH_LUXR_2"/>
    <property type="match status" value="1"/>
</dbReference>
<evidence type="ECO:0000259" key="5">
    <source>
        <dbReference type="PROSITE" id="PS50110"/>
    </source>
</evidence>
<dbReference type="EMBL" id="SMGK01000002">
    <property type="protein sequence ID" value="TCK73577.1"/>
    <property type="molecule type" value="Genomic_DNA"/>
</dbReference>